<keyword evidence="9" id="KW-1185">Reference proteome</keyword>
<gene>
    <name evidence="8" type="ORF">NliqN6_5845</name>
</gene>
<evidence type="ECO:0000313" key="9">
    <source>
        <dbReference type="Proteomes" id="UP000620104"/>
    </source>
</evidence>
<keyword evidence="1" id="KW-0479">Metal-binding</keyword>
<feature type="compositionally biased region" description="Polar residues" evidence="5">
    <location>
        <begin position="35"/>
        <end position="49"/>
    </location>
</feature>
<feature type="compositionally biased region" description="Pro residues" evidence="5">
    <location>
        <begin position="494"/>
        <end position="514"/>
    </location>
</feature>
<sequence length="687" mass="73187">MQHAEDVPGADERAPDNSHAARTLAESVTGVGQEGQITMGSAAENQALQATVEDGPVEEEKGVGNEGGDALGSSILQETSDEAEPISSKDSQSRDTQGTAADVNVESLGQKLQDAPETTESRIDANTENHTESSSKSDGRLDGQIGTDSAAQPDTQPRQTGPQEQSQTERRIAAEPANLAAPLLSSVESAPESVTQTDGTSTAEPSHAETAPPPPNSFIQDIPSETARPSIPIEHTRQPYSGQPGNARHGPAATTGQSSTGTAARGMPMLSGRPPFTETDTCRACGKYFIPLIRKRHYCFHCGYSYCGDDCSGSALMPRQGARASSSGSNSTALGVGPNGEGGYEMVEVCAYCSPMLQVTSGHPPFLRSLPLKRLQAYTKAYGLNTTGAIEKEDFVQTIIKAKNPVTGCLPPDAESYYRRRSVPKQGVMPSPPGPSPRPQPRPSGQSTQRPPQSRPTTYGTQTSPRASPAPGYRANPIPAPRPMRPTAGTFPPRSAPPTPAPKPATQPRPPPPPVPSILSLVALPQSYIASLSIGTLKAILYENHVKVDFSQVLEKTELVKRVQMLVSEERKRLERQRAAEEAEEAEERGMASRASLDAEQRTNTNSPDSTAGTDAIPVPTGPKASVERDGLCVVCQDQEAVFANIDCGHLCMCPDCSKLVLATTRECPMCRTRIVTEQRLIRIFRS</sequence>
<dbReference type="PANTHER" id="PTHR14879:SF5">
    <property type="entry name" value="RING-TYPE DOMAIN-CONTAINING PROTEIN"/>
    <property type="match status" value="1"/>
</dbReference>
<dbReference type="SUPFAM" id="SSF57850">
    <property type="entry name" value="RING/U-box"/>
    <property type="match status" value="1"/>
</dbReference>
<feature type="compositionally biased region" description="Basic and acidic residues" evidence="5">
    <location>
        <begin position="570"/>
        <end position="581"/>
    </location>
</feature>
<dbReference type="GO" id="GO:0008270">
    <property type="term" value="F:zinc ion binding"/>
    <property type="evidence" value="ECO:0007669"/>
    <property type="project" value="UniProtKB-KW"/>
</dbReference>
<evidence type="ECO:0000259" key="6">
    <source>
        <dbReference type="PROSITE" id="PS50089"/>
    </source>
</evidence>
<keyword evidence="3" id="KW-0862">Zinc</keyword>
<feature type="region of interest" description="Disordered" evidence="5">
    <location>
        <begin position="570"/>
        <end position="623"/>
    </location>
</feature>
<feature type="region of interest" description="Disordered" evidence="5">
    <location>
        <begin position="1"/>
        <end position="265"/>
    </location>
</feature>
<protein>
    <recommendedName>
        <fullName evidence="10">RING-type domain-containing protein</fullName>
    </recommendedName>
</protein>
<feature type="compositionally biased region" description="Low complexity" evidence="5">
    <location>
        <begin position="250"/>
        <end position="265"/>
    </location>
</feature>
<name>A0A8H3TYL2_9TREE</name>
<feature type="compositionally biased region" description="Polar residues" evidence="5">
    <location>
        <begin position="602"/>
        <end position="613"/>
    </location>
</feature>
<keyword evidence="2 4" id="KW-0863">Zinc-finger</keyword>
<dbReference type="Pfam" id="PF13920">
    <property type="entry name" value="zf-C3HC4_3"/>
    <property type="match status" value="1"/>
</dbReference>
<evidence type="ECO:0000313" key="8">
    <source>
        <dbReference type="EMBL" id="GHJ89443.1"/>
    </source>
</evidence>
<dbReference type="EMBL" id="BLZA01000043">
    <property type="protein sequence ID" value="GHJ89443.1"/>
    <property type="molecule type" value="Genomic_DNA"/>
</dbReference>
<evidence type="ECO:0000259" key="7">
    <source>
        <dbReference type="PROSITE" id="PS50178"/>
    </source>
</evidence>
<dbReference type="OrthoDB" id="3045089at2759"/>
<dbReference type="InterPro" id="IPR051728">
    <property type="entry name" value="RING-FYVE_E3_ubiquitin-ligase"/>
</dbReference>
<dbReference type="PANTHER" id="PTHR14879">
    <property type="entry name" value="CASPASE REGULATOR, RING FINGER DOMAIN-CONTAINING"/>
    <property type="match status" value="1"/>
</dbReference>
<evidence type="ECO:0000256" key="4">
    <source>
        <dbReference type="PROSITE-ProRule" id="PRU00175"/>
    </source>
</evidence>
<evidence type="ECO:0000256" key="3">
    <source>
        <dbReference type="ARBA" id="ARBA00022833"/>
    </source>
</evidence>
<accession>A0A8H3TYL2</accession>
<reference evidence="8" key="1">
    <citation type="submission" date="2020-07" db="EMBL/GenBank/DDBJ databases">
        <title>Draft Genome Sequence of a Deep-Sea Yeast, Naganishia (Cryptococcus) liquefaciens strain N6.</title>
        <authorList>
            <person name="Han Y.W."/>
            <person name="Kajitani R."/>
            <person name="Morimoto H."/>
            <person name="Parhat M."/>
            <person name="Tsubouchi H."/>
            <person name="Bakenova O."/>
            <person name="Ogata M."/>
            <person name="Argunhan B."/>
            <person name="Aoki R."/>
            <person name="Kajiwara S."/>
            <person name="Itoh T."/>
            <person name="Iwasaki H."/>
        </authorList>
    </citation>
    <scope>NUCLEOTIDE SEQUENCE</scope>
    <source>
        <strain evidence="8">N6</strain>
    </source>
</reference>
<feature type="compositionally biased region" description="Low complexity" evidence="5">
    <location>
        <begin position="443"/>
        <end position="458"/>
    </location>
</feature>
<dbReference type="InterPro" id="IPR001841">
    <property type="entry name" value="Znf_RING"/>
</dbReference>
<feature type="region of interest" description="Disordered" evidence="5">
    <location>
        <begin position="424"/>
        <end position="514"/>
    </location>
</feature>
<dbReference type="SUPFAM" id="SSF57903">
    <property type="entry name" value="FYVE/PHD zinc finger"/>
    <property type="match status" value="1"/>
</dbReference>
<dbReference type="InterPro" id="IPR013083">
    <property type="entry name" value="Znf_RING/FYVE/PHD"/>
</dbReference>
<evidence type="ECO:0000256" key="2">
    <source>
        <dbReference type="ARBA" id="ARBA00022771"/>
    </source>
</evidence>
<feature type="compositionally biased region" description="Polar residues" evidence="5">
    <location>
        <begin position="88"/>
        <end position="99"/>
    </location>
</feature>
<comment type="caution">
    <text evidence="8">The sequence shown here is derived from an EMBL/GenBank/DDBJ whole genome shotgun (WGS) entry which is preliminary data.</text>
</comment>
<dbReference type="Proteomes" id="UP000620104">
    <property type="component" value="Unassembled WGS sequence"/>
</dbReference>
<dbReference type="AlphaFoldDB" id="A0A8H3TYL2"/>
<feature type="compositionally biased region" description="Polar residues" evidence="5">
    <location>
        <begin position="186"/>
        <end position="204"/>
    </location>
</feature>
<feature type="domain" description="RING-type" evidence="6">
    <location>
        <begin position="633"/>
        <end position="672"/>
    </location>
</feature>
<feature type="compositionally biased region" description="Low complexity" evidence="5">
    <location>
        <begin position="174"/>
        <end position="184"/>
    </location>
</feature>
<dbReference type="Pfam" id="PF01363">
    <property type="entry name" value="FYVE"/>
    <property type="match status" value="1"/>
</dbReference>
<feature type="compositionally biased region" description="Polar residues" evidence="5">
    <location>
        <begin position="146"/>
        <end position="166"/>
    </location>
</feature>
<organism evidence="8 9">
    <name type="scientific">Naganishia liquefaciens</name>
    <dbReference type="NCBI Taxonomy" id="104408"/>
    <lineage>
        <taxon>Eukaryota</taxon>
        <taxon>Fungi</taxon>
        <taxon>Dikarya</taxon>
        <taxon>Basidiomycota</taxon>
        <taxon>Agaricomycotina</taxon>
        <taxon>Tremellomycetes</taxon>
        <taxon>Filobasidiales</taxon>
        <taxon>Filobasidiaceae</taxon>
        <taxon>Naganishia</taxon>
    </lineage>
</organism>
<dbReference type="InterPro" id="IPR011011">
    <property type="entry name" value="Znf_FYVE_PHD"/>
</dbReference>
<proteinExistence type="predicted"/>
<dbReference type="Gene3D" id="3.30.40.10">
    <property type="entry name" value="Zinc/RING finger domain, C3HC4 (zinc finger)"/>
    <property type="match status" value="2"/>
</dbReference>
<dbReference type="PROSITE" id="PS50178">
    <property type="entry name" value="ZF_FYVE"/>
    <property type="match status" value="1"/>
</dbReference>
<dbReference type="PROSITE" id="PS50089">
    <property type="entry name" value="ZF_RING_2"/>
    <property type="match status" value="1"/>
</dbReference>
<evidence type="ECO:0008006" key="10">
    <source>
        <dbReference type="Google" id="ProtNLM"/>
    </source>
</evidence>
<dbReference type="InterPro" id="IPR000306">
    <property type="entry name" value="Znf_FYVE"/>
</dbReference>
<feature type="compositionally biased region" description="Basic and acidic residues" evidence="5">
    <location>
        <begin position="1"/>
        <end position="16"/>
    </location>
</feature>
<feature type="domain" description="FYVE-type" evidence="7">
    <location>
        <begin position="276"/>
        <end position="358"/>
    </location>
</feature>
<evidence type="ECO:0000256" key="5">
    <source>
        <dbReference type="SAM" id="MobiDB-lite"/>
    </source>
</evidence>
<evidence type="ECO:0000256" key="1">
    <source>
        <dbReference type="ARBA" id="ARBA00022723"/>
    </source>
</evidence>
<feature type="compositionally biased region" description="Basic and acidic residues" evidence="5">
    <location>
        <begin position="119"/>
        <end position="141"/>
    </location>
</feature>
<dbReference type="InterPro" id="IPR017455">
    <property type="entry name" value="Znf_FYVE-rel"/>
</dbReference>
<feature type="compositionally biased region" description="Pro residues" evidence="5">
    <location>
        <begin position="430"/>
        <end position="442"/>
    </location>
</feature>